<name>A0A9P7J8K7_9AGAM</name>
<dbReference type="EMBL" id="JABBWG010000039">
    <property type="protein sequence ID" value="KAG1808190.1"/>
    <property type="molecule type" value="Genomic_DNA"/>
</dbReference>
<dbReference type="AlphaFoldDB" id="A0A9P7J8K7"/>
<evidence type="ECO:0000313" key="3">
    <source>
        <dbReference type="Proteomes" id="UP000807769"/>
    </source>
</evidence>
<evidence type="ECO:0000313" key="2">
    <source>
        <dbReference type="EMBL" id="KAG1808190.1"/>
    </source>
</evidence>
<accession>A0A9P7J8K7</accession>
<evidence type="ECO:0000256" key="1">
    <source>
        <dbReference type="SAM" id="SignalP"/>
    </source>
</evidence>
<reference evidence="2" key="1">
    <citation type="journal article" date="2020" name="New Phytol.">
        <title>Comparative genomics reveals dynamic genome evolution in host specialist ectomycorrhizal fungi.</title>
        <authorList>
            <person name="Lofgren L.A."/>
            <person name="Nguyen N.H."/>
            <person name="Vilgalys R."/>
            <person name="Ruytinx J."/>
            <person name="Liao H.L."/>
            <person name="Branco S."/>
            <person name="Kuo A."/>
            <person name="LaButti K."/>
            <person name="Lipzen A."/>
            <person name="Andreopoulos W."/>
            <person name="Pangilinan J."/>
            <person name="Riley R."/>
            <person name="Hundley H."/>
            <person name="Na H."/>
            <person name="Barry K."/>
            <person name="Grigoriev I.V."/>
            <person name="Stajich J.E."/>
            <person name="Kennedy P.G."/>
        </authorList>
    </citation>
    <scope>NUCLEOTIDE SEQUENCE</scope>
    <source>
        <strain evidence="2">MN1</strain>
    </source>
</reference>
<gene>
    <name evidence="2" type="ORF">BJ212DRAFT_1383935</name>
</gene>
<keyword evidence="1" id="KW-0732">Signal</keyword>
<evidence type="ECO:0008006" key="4">
    <source>
        <dbReference type="Google" id="ProtNLM"/>
    </source>
</evidence>
<comment type="caution">
    <text evidence="2">The sequence shown here is derived from an EMBL/GenBank/DDBJ whole genome shotgun (WGS) entry which is preliminary data.</text>
</comment>
<feature type="signal peptide" evidence="1">
    <location>
        <begin position="1"/>
        <end position="28"/>
    </location>
</feature>
<sequence length="92" mass="10051">MNHALLHPPNTYLGCLTCLFLLLSPIDLVHFPRPTSTWIPQVDEGTKSSVRNTSMNYLIYQNAGGTCILSYSTVGPEAIKCFRPIGTGAVLL</sequence>
<proteinExistence type="predicted"/>
<dbReference type="Proteomes" id="UP000807769">
    <property type="component" value="Unassembled WGS sequence"/>
</dbReference>
<organism evidence="2 3">
    <name type="scientific">Suillus subaureus</name>
    <dbReference type="NCBI Taxonomy" id="48587"/>
    <lineage>
        <taxon>Eukaryota</taxon>
        <taxon>Fungi</taxon>
        <taxon>Dikarya</taxon>
        <taxon>Basidiomycota</taxon>
        <taxon>Agaricomycotina</taxon>
        <taxon>Agaricomycetes</taxon>
        <taxon>Agaricomycetidae</taxon>
        <taxon>Boletales</taxon>
        <taxon>Suillineae</taxon>
        <taxon>Suillaceae</taxon>
        <taxon>Suillus</taxon>
    </lineage>
</organism>
<dbReference type="GeneID" id="64630760"/>
<keyword evidence="3" id="KW-1185">Reference proteome</keyword>
<feature type="chain" id="PRO_5040352666" description="Secreted protein" evidence="1">
    <location>
        <begin position="29"/>
        <end position="92"/>
    </location>
</feature>
<protein>
    <recommendedName>
        <fullName evidence="4">Secreted protein</fullName>
    </recommendedName>
</protein>
<dbReference type="RefSeq" id="XP_041188474.1">
    <property type="nucleotide sequence ID" value="XM_041336743.1"/>
</dbReference>